<dbReference type="Pfam" id="PF10063">
    <property type="entry name" value="DUF2301"/>
    <property type="match status" value="1"/>
</dbReference>
<feature type="transmembrane region" description="Helical" evidence="1">
    <location>
        <begin position="151"/>
        <end position="169"/>
    </location>
</feature>
<name>A0A964BSH4_9CYAN</name>
<feature type="transmembrane region" description="Helical" evidence="1">
    <location>
        <begin position="30"/>
        <end position="51"/>
    </location>
</feature>
<feature type="transmembrane region" description="Helical" evidence="1">
    <location>
        <begin position="121"/>
        <end position="139"/>
    </location>
</feature>
<dbReference type="InterPro" id="IPR019275">
    <property type="entry name" value="DUF2301"/>
</dbReference>
<keyword evidence="1" id="KW-0812">Transmembrane</keyword>
<accession>A0A964BSH4</accession>
<dbReference type="PANTHER" id="PTHR36716:SF2">
    <property type="entry name" value="F3H9.20 PROTEIN"/>
    <property type="match status" value="1"/>
</dbReference>
<feature type="transmembrane region" description="Helical" evidence="1">
    <location>
        <begin position="57"/>
        <end position="79"/>
    </location>
</feature>
<proteinExistence type="predicted"/>
<dbReference type="Proteomes" id="UP000729733">
    <property type="component" value="Unassembled WGS sequence"/>
</dbReference>
<gene>
    <name evidence="2" type="ORF">I4641_10730</name>
</gene>
<sequence length="217" mass="23959">MIGILNQPSRTYQGQFGEYTITKDDRLEVIIYRAGLVLAAVSFAIASNLFFLQGEAAIPAITPLFALFSLGLGVSLYFIHIYMKPLHRLLQVFWAIGTIATIAIAFQANEPLAQYIYNHPLTLFGTGFTFAALTGIFFKEAACFNRAETKILTPIVPLLLLGHMTGIIPVEMEQVLLGIWSIGFSVFAIRKMTQEIDPDIGDKSVFAYLKTEAAKTS</sequence>
<dbReference type="AlphaFoldDB" id="A0A964BSH4"/>
<protein>
    <submittedName>
        <fullName evidence="2">DUF2301 domain-containing membrane protein</fullName>
    </submittedName>
</protein>
<evidence type="ECO:0000313" key="2">
    <source>
        <dbReference type="EMBL" id="MCC0177451.1"/>
    </source>
</evidence>
<keyword evidence="1" id="KW-0472">Membrane</keyword>
<reference evidence="2" key="1">
    <citation type="journal article" date="2021" name="Antonie Van Leeuwenhoek">
        <title>Draft genome and description of Waterburya agarophytonicola gen. nov. sp. nov. (Pleurocapsales, Cyanobacteria): a seaweed symbiont.</title>
        <authorList>
            <person name="Bonthond G."/>
            <person name="Shalygin S."/>
            <person name="Bayer T."/>
            <person name="Weinberger F."/>
        </authorList>
    </citation>
    <scope>NUCLEOTIDE SEQUENCE</scope>
    <source>
        <strain evidence="2">KI4</strain>
    </source>
</reference>
<evidence type="ECO:0000256" key="1">
    <source>
        <dbReference type="SAM" id="Phobius"/>
    </source>
</evidence>
<dbReference type="PANTHER" id="PTHR36716">
    <property type="entry name" value="F3H9.20 PROTEIN"/>
    <property type="match status" value="1"/>
</dbReference>
<keyword evidence="1" id="KW-1133">Transmembrane helix</keyword>
<evidence type="ECO:0000313" key="3">
    <source>
        <dbReference type="Proteomes" id="UP000729733"/>
    </source>
</evidence>
<dbReference type="EMBL" id="JADWDC010000022">
    <property type="protein sequence ID" value="MCC0177451.1"/>
    <property type="molecule type" value="Genomic_DNA"/>
</dbReference>
<keyword evidence="3" id="KW-1185">Reference proteome</keyword>
<comment type="caution">
    <text evidence="2">The sequence shown here is derived from an EMBL/GenBank/DDBJ whole genome shotgun (WGS) entry which is preliminary data.</text>
</comment>
<dbReference type="RefSeq" id="WP_229640516.1">
    <property type="nucleotide sequence ID" value="NZ_JADWDC010000022.1"/>
</dbReference>
<organism evidence="2 3">
    <name type="scientific">Waterburya agarophytonicola KI4</name>
    <dbReference type="NCBI Taxonomy" id="2874699"/>
    <lineage>
        <taxon>Bacteria</taxon>
        <taxon>Bacillati</taxon>
        <taxon>Cyanobacteriota</taxon>
        <taxon>Cyanophyceae</taxon>
        <taxon>Pleurocapsales</taxon>
        <taxon>Hyellaceae</taxon>
        <taxon>Waterburya</taxon>
        <taxon>Waterburya agarophytonicola</taxon>
    </lineage>
</organism>
<feature type="transmembrane region" description="Helical" evidence="1">
    <location>
        <begin position="175"/>
        <end position="193"/>
    </location>
</feature>
<feature type="transmembrane region" description="Helical" evidence="1">
    <location>
        <begin position="91"/>
        <end position="109"/>
    </location>
</feature>